<evidence type="ECO:0000313" key="1">
    <source>
        <dbReference type="EMBL" id="MEJ8855628.1"/>
    </source>
</evidence>
<evidence type="ECO:0000313" key="2">
    <source>
        <dbReference type="Proteomes" id="UP001367030"/>
    </source>
</evidence>
<sequence>MEDEVVQSLFDYSNAIAARLSALEVLTDALIGTIGKSLPPLLPVLQENLQMLAMAREGDMHEGVLNGFRAHIEEADRKIEAVK</sequence>
<dbReference type="EMBL" id="JBBKZS010000005">
    <property type="protein sequence ID" value="MEJ8855628.1"/>
    <property type="molecule type" value="Genomic_DNA"/>
</dbReference>
<reference evidence="1 2" key="1">
    <citation type="submission" date="2024-03" db="EMBL/GenBank/DDBJ databases">
        <title>Novel species of the genus Variovorax.</title>
        <authorList>
            <person name="Liu Q."/>
            <person name="Xin Y.-H."/>
        </authorList>
    </citation>
    <scope>NUCLEOTIDE SEQUENCE [LARGE SCALE GENOMIC DNA]</scope>
    <source>
        <strain evidence="1 2">KACC 18901</strain>
    </source>
</reference>
<gene>
    <name evidence="1" type="ORF">WKW79_13665</name>
</gene>
<dbReference type="Proteomes" id="UP001367030">
    <property type="component" value="Unassembled WGS sequence"/>
</dbReference>
<dbReference type="RefSeq" id="WP_340335712.1">
    <property type="nucleotide sequence ID" value="NZ_JBBKZS010000005.1"/>
</dbReference>
<name>A0ABU8X773_9BURK</name>
<accession>A0ABU8X773</accession>
<proteinExistence type="predicted"/>
<keyword evidence="2" id="KW-1185">Reference proteome</keyword>
<organism evidence="1 2">
    <name type="scientific">Variovorax robiniae</name>
    <dbReference type="NCBI Taxonomy" id="1836199"/>
    <lineage>
        <taxon>Bacteria</taxon>
        <taxon>Pseudomonadati</taxon>
        <taxon>Pseudomonadota</taxon>
        <taxon>Betaproteobacteria</taxon>
        <taxon>Burkholderiales</taxon>
        <taxon>Comamonadaceae</taxon>
        <taxon>Variovorax</taxon>
    </lineage>
</organism>
<protein>
    <submittedName>
        <fullName evidence="1">Uncharacterized protein</fullName>
    </submittedName>
</protein>
<comment type="caution">
    <text evidence="1">The sequence shown here is derived from an EMBL/GenBank/DDBJ whole genome shotgun (WGS) entry which is preliminary data.</text>
</comment>